<dbReference type="Gene3D" id="3.40.50.720">
    <property type="entry name" value="NAD(P)-binding Rossmann-like Domain"/>
    <property type="match status" value="1"/>
</dbReference>
<sequence length="282" mass="28622">MDLHLAGKRAFVSGSTQGIGYAIARALAGEGVSVVINGRDASRVEQAVRALRAEAAEAAEAARTAGVTDATGAAEVAEIGGIAADFADPAQVERLVATLGEVDILVNNVGLFGVTPFGDIRDDDWQRYFDVNVMSGVRLSRALLPGMLTRGWGRVLFIGSESGVNVPADMVHYGATKAAMLAVGNGLAKLTRGTAVTVNSILGGPTYSDGVAGAVDGLAETQGLPAADLKAAIIGGNSTTLLERFIEPTEIANLAVYLASPVSSATNGAAVRADGGVLTSTL</sequence>
<dbReference type="PRINTS" id="PR00081">
    <property type="entry name" value="GDHRDH"/>
</dbReference>
<dbReference type="Proteomes" id="UP001165586">
    <property type="component" value="Unassembled WGS sequence"/>
</dbReference>
<dbReference type="InterPro" id="IPR050259">
    <property type="entry name" value="SDR"/>
</dbReference>
<dbReference type="PRINTS" id="PR00080">
    <property type="entry name" value="SDRFAMILY"/>
</dbReference>
<dbReference type="EMBL" id="JANLCJ010000001">
    <property type="protein sequence ID" value="MCS5732526.1"/>
    <property type="molecule type" value="Genomic_DNA"/>
</dbReference>
<reference evidence="2" key="1">
    <citation type="submission" date="2022-08" db="EMBL/GenBank/DDBJ databases">
        <authorList>
            <person name="Deng Y."/>
            <person name="Han X.-F."/>
            <person name="Zhang Y.-Q."/>
        </authorList>
    </citation>
    <scope>NUCLEOTIDE SEQUENCE</scope>
    <source>
        <strain evidence="2">CPCC 203386</strain>
    </source>
</reference>
<dbReference type="InterPro" id="IPR002347">
    <property type="entry name" value="SDR_fam"/>
</dbReference>
<proteinExistence type="inferred from homology"/>
<evidence type="ECO:0000313" key="2">
    <source>
        <dbReference type="EMBL" id="MCS5732526.1"/>
    </source>
</evidence>
<dbReference type="InterPro" id="IPR036291">
    <property type="entry name" value="NAD(P)-bd_dom_sf"/>
</dbReference>
<accession>A0ABT2GXC0</accession>
<keyword evidence="3" id="KW-1185">Reference proteome</keyword>
<name>A0ABT2GXC0_9MICO</name>
<gene>
    <name evidence="2" type="ORF">N1032_02060</name>
</gene>
<organism evidence="2 3">
    <name type="scientific">Herbiconiux daphne</name>
    <dbReference type="NCBI Taxonomy" id="2970914"/>
    <lineage>
        <taxon>Bacteria</taxon>
        <taxon>Bacillati</taxon>
        <taxon>Actinomycetota</taxon>
        <taxon>Actinomycetes</taxon>
        <taxon>Micrococcales</taxon>
        <taxon>Microbacteriaceae</taxon>
        <taxon>Herbiconiux</taxon>
    </lineage>
</organism>
<protein>
    <submittedName>
        <fullName evidence="2">SDR family oxidoreductase</fullName>
    </submittedName>
</protein>
<evidence type="ECO:0000256" key="1">
    <source>
        <dbReference type="ARBA" id="ARBA00006484"/>
    </source>
</evidence>
<dbReference type="PROSITE" id="PS00061">
    <property type="entry name" value="ADH_SHORT"/>
    <property type="match status" value="1"/>
</dbReference>
<comment type="similarity">
    <text evidence="1">Belongs to the short-chain dehydrogenases/reductases (SDR) family.</text>
</comment>
<dbReference type="InterPro" id="IPR020904">
    <property type="entry name" value="Sc_DH/Rdtase_CS"/>
</dbReference>
<dbReference type="PANTHER" id="PTHR42879">
    <property type="entry name" value="3-OXOACYL-(ACYL-CARRIER-PROTEIN) REDUCTASE"/>
    <property type="match status" value="1"/>
</dbReference>
<dbReference type="CDD" id="cd05233">
    <property type="entry name" value="SDR_c"/>
    <property type="match status" value="1"/>
</dbReference>
<dbReference type="SUPFAM" id="SSF51735">
    <property type="entry name" value="NAD(P)-binding Rossmann-fold domains"/>
    <property type="match status" value="1"/>
</dbReference>
<dbReference type="RefSeq" id="WP_259537951.1">
    <property type="nucleotide sequence ID" value="NZ_JANLCJ010000001.1"/>
</dbReference>
<dbReference type="Pfam" id="PF13561">
    <property type="entry name" value="adh_short_C2"/>
    <property type="match status" value="1"/>
</dbReference>
<evidence type="ECO:0000313" key="3">
    <source>
        <dbReference type="Proteomes" id="UP001165586"/>
    </source>
</evidence>
<comment type="caution">
    <text evidence="2">The sequence shown here is derived from an EMBL/GenBank/DDBJ whole genome shotgun (WGS) entry which is preliminary data.</text>
</comment>